<dbReference type="InterPro" id="IPR004136">
    <property type="entry name" value="NMO"/>
</dbReference>
<protein>
    <submittedName>
        <fullName evidence="4">Nitronate monooxygenase</fullName>
    </submittedName>
</protein>
<accession>A0ABD6QT64</accession>
<dbReference type="EMBL" id="MBER01000014">
    <property type="protein sequence ID" value="OMC51438.1"/>
    <property type="molecule type" value="Genomic_DNA"/>
</dbReference>
<keyword evidence="4" id="KW-0503">Monooxygenase</keyword>
<gene>
    <name evidence="4" type="ORF">A5742_18370</name>
</gene>
<comment type="caution">
    <text evidence="4">The sequence shown here is derived from an EMBL/GenBank/DDBJ whole genome shotgun (WGS) entry which is preliminary data.</text>
</comment>
<name>A0ABD6QT64_MYCFO</name>
<keyword evidence="1" id="KW-0285">Flavoprotein</keyword>
<dbReference type="AlphaFoldDB" id="A0ABD6QT64"/>
<dbReference type="RefSeq" id="WP_076181420.1">
    <property type="nucleotide sequence ID" value="NZ_MBEK01000083.1"/>
</dbReference>
<evidence type="ECO:0000313" key="5">
    <source>
        <dbReference type="Proteomes" id="UP000187001"/>
    </source>
</evidence>
<dbReference type="GO" id="GO:0004497">
    <property type="term" value="F:monooxygenase activity"/>
    <property type="evidence" value="ECO:0007669"/>
    <property type="project" value="UniProtKB-KW"/>
</dbReference>
<evidence type="ECO:0000256" key="3">
    <source>
        <dbReference type="ARBA" id="ARBA00023002"/>
    </source>
</evidence>
<dbReference type="InterPro" id="IPR013785">
    <property type="entry name" value="Aldolase_TIM"/>
</dbReference>
<keyword evidence="3" id="KW-0560">Oxidoreductase</keyword>
<evidence type="ECO:0000256" key="1">
    <source>
        <dbReference type="ARBA" id="ARBA00022630"/>
    </source>
</evidence>
<dbReference type="Proteomes" id="UP000187001">
    <property type="component" value="Unassembled WGS sequence"/>
</dbReference>
<dbReference type="PANTHER" id="PTHR32332">
    <property type="entry name" value="2-NITROPROPANE DIOXYGENASE"/>
    <property type="match status" value="1"/>
</dbReference>
<dbReference type="SUPFAM" id="SSF51412">
    <property type="entry name" value="Inosine monophosphate dehydrogenase (IMPDH)"/>
    <property type="match status" value="1"/>
</dbReference>
<sequence length="333" mass="34599">MFTTRFTETFGVEHPIVCGGMTAVGTADLIGAVAEAGALGFLTALTQPTPEALSAEIARCRELTDKPFGVNLTILPTIDPVPYDEYRDAIIDAGIGIVETAGGNPAPHLPAFHAAGVKVIHKAVSVRHALKAEQLGVDAVSIDGFECAGHPGDDDIPGLVLIPAAAKALRIPVIASGGIATGAGLVAALALGADAVNMGTRFMATTEAPIHPNVKQQIVANSELDTQIVFREFRNTARVARNSVSTEIAEISARPGAAFADIAHLASGARARKNVYLDGDVEDGMWWASQAQGLIDEVADCATVVHQIVADARAIVSDRLPGLLEPRAAITSR</sequence>
<dbReference type="Pfam" id="PF03060">
    <property type="entry name" value="NMO"/>
    <property type="match status" value="1"/>
</dbReference>
<dbReference type="PANTHER" id="PTHR32332:SF20">
    <property type="entry name" value="2-NITROPROPANE DIOXYGENASE-LIKE PROTEIN"/>
    <property type="match status" value="1"/>
</dbReference>
<evidence type="ECO:0000256" key="2">
    <source>
        <dbReference type="ARBA" id="ARBA00022643"/>
    </source>
</evidence>
<evidence type="ECO:0000313" key="4">
    <source>
        <dbReference type="EMBL" id="OMC51438.1"/>
    </source>
</evidence>
<dbReference type="CDD" id="cd04730">
    <property type="entry name" value="NPD_like"/>
    <property type="match status" value="1"/>
</dbReference>
<dbReference type="Gene3D" id="3.20.20.70">
    <property type="entry name" value="Aldolase class I"/>
    <property type="match status" value="1"/>
</dbReference>
<organism evidence="4 5">
    <name type="scientific">Mycolicibacterium fortuitum</name>
    <name type="common">Mycobacterium fortuitum</name>
    <dbReference type="NCBI Taxonomy" id="1766"/>
    <lineage>
        <taxon>Bacteria</taxon>
        <taxon>Bacillati</taxon>
        <taxon>Actinomycetota</taxon>
        <taxon>Actinomycetes</taxon>
        <taxon>Mycobacteriales</taxon>
        <taxon>Mycobacteriaceae</taxon>
        <taxon>Mycolicibacterium</taxon>
    </lineage>
</organism>
<keyword evidence="2" id="KW-0288">FMN</keyword>
<proteinExistence type="predicted"/>
<reference evidence="4 5" key="1">
    <citation type="submission" date="2016-07" db="EMBL/GenBank/DDBJ databases">
        <authorList>
            <person name="Sutton G."/>
            <person name="Brinkac L."/>
            <person name="Sanka R."/>
            <person name="Adams M."/>
            <person name="Lau E."/>
            <person name="Kumar A."/>
            <person name="Macaden R."/>
        </authorList>
    </citation>
    <scope>NUCLEOTIDE SEQUENCE [LARGE SCALE GENOMIC DNA]</scope>
    <source>
        <strain evidence="4 5">GA-0871</strain>
    </source>
</reference>